<reference evidence="1 2" key="1">
    <citation type="submission" date="2020-10" db="EMBL/GenBank/DDBJ databases">
        <title>Connecting structure to function with the recovery of over 1000 high-quality activated sludge metagenome-assembled genomes encoding full-length rRNA genes using long-read sequencing.</title>
        <authorList>
            <person name="Singleton C.M."/>
            <person name="Petriglieri F."/>
            <person name="Kristensen J.M."/>
            <person name="Kirkegaard R.H."/>
            <person name="Michaelsen T.Y."/>
            <person name="Andersen M.H."/>
            <person name="Karst S.M."/>
            <person name="Dueholm M.S."/>
            <person name="Nielsen P.H."/>
            <person name="Albertsen M."/>
        </authorList>
    </citation>
    <scope>NUCLEOTIDE SEQUENCE [LARGE SCALE GENOMIC DNA]</scope>
    <source>
        <strain evidence="1">Ribe_18-Q3-R11-54_MAXAC.273</strain>
    </source>
</reference>
<dbReference type="Proteomes" id="UP000808337">
    <property type="component" value="Unassembled WGS sequence"/>
</dbReference>
<sequence>MIDKIKYHKDNRKYFKVQRQVAPGSSKISFGYIVDFSKDFILLQETDDFDLNGYSIFPIKSIAEIQFNNKDKYYDKIMHLEGLVDKISYKHQVDLTSWTTIFKSIKLLGLNVVIKNEDPKDETFDIGPITKVTKTAVYIRYFDSQGFLDIEPTKISYKLITIVKFDEHYTNTMSKYLRERKTNTKQKS</sequence>
<comment type="caution">
    <text evidence="1">The sequence shown here is derived from an EMBL/GenBank/DDBJ whole genome shotgun (WGS) entry which is preliminary data.</text>
</comment>
<name>A0A9D7SZZ0_9BACT</name>
<evidence type="ECO:0000313" key="2">
    <source>
        <dbReference type="Proteomes" id="UP000808337"/>
    </source>
</evidence>
<evidence type="ECO:0000313" key="1">
    <source>
        <dbReference type="EMBL" id="MBK9985274.1"/>
    </source>
</evidence>
<dbReference type="AlphaFoldDB" id="A0A9D7SZZ0"/>
<gene>
    <name evidence="1" type="ORF">IPP15_23525</name>
</gene>
<accession>A0A9D7SZZ0</accession>
<organism evidence="1 2">
    <name type="scientific">Candidatus Opimibacter skivensis</name>
    <dbReference type="NCBI Taxonomy" id="2982028"/>
    <lineage>
        <taxon>Bacteria</taxon>
        <taxon>Pseudomonadati</taxon>
        <taxon>Bacteroidota</taxon>
        <taxon>Saprospiria</taxon>
        <taxon>Saprospirales</taxon>
        <taxon>Saprospiraceae</taxon>
        <taxon>Candidatus Opimibacter</taxon>
    </lineage>
</organism>
<protein>
    <submittedName>
        <fullName evidence="1">Uncharacterized protein</fullName>
    </submittedName>
</protein>
<proteinExistence type="predicted"/>
<dbReference type="EMBL" id="JADKGY010000035">
    <property type="protein sequence ID" value="MBK9985274.1"/>
    <property type="molecule type" value="Genomic_DNA"/>
</dbReference>